<keyword evidence="1" id="KW-1133">Transmembrane helix</keyword>
<dbReference type="EMBL" id="KN832991">
    <property type="protein sequence ID" value="KIM83412.1"/>
    <property type="molecule type" value="Genomic_DNA"/>
</dbReference>
<evidence type="ECO:0000313" key="3">
    <source>
        <dbReference type="Proteomes" id="UP000054166"/>
    </source>
</evidence>
<feature type="transmembrane region" description="Helical" evidence="1">
    <location>
        <begin position="12"/>
        <end position="31"/>
    </location>
</feature>
<accession>A0A0C3C1C9</accession>
<name>A0A0C3C1C9_PILCF</name>
<gene>
    <name evidence="2" type="ORF">PILCRDRAFT_442701</name>
</gene>
<reference evidence="2 3" key="1">
    <citation type="submission" date="2014-04" db="EMBL/GenBank/DDBJ databases">
        <authorList>
            <consortium name="DOE Joint Genome Institute"/>
            <person name="Kuo A."/>
            <person name="Tarkka M."/>
            <person name="Buscot F."/>
            <person name="Kohler A."/>
            <person name="Nagy L.G."/>
            <person name="Floudas D."/>
            <person name="Copeland A."/>
            <person name="Barry K.W."/>
            <person name="Cichocki N."/>
            <person name="Veneault-Fourrey C."/>
            <person name="LaButti K."/>
            <person name="Lindquist E.A."/>
            <person name="Lipzen A."/>
            <person name="Lundell T."/>
            <person name="Morin E."/>
            <person name="Murat C."/>
            <person name="Sun H."/>
            <person name="Tunlid A."/>
            <person name="Henrissat B."/>
            <person name="Grigoriev I.V."/>
            <person name="Hibbett D.S."/>
            <person name="Martin F."/>
            <person name="Nordberg H.P."/>
            <person name="Cantor M.N."/>
            <person name="Hua S.X."/>
        </authorList>
    </citation>
    <scope>NUCLEOTIDE SEQUENCE [LARGE SCALE GENOMIC DNA]</scope>
    <source>
        <strain evidence="2 3">F 1598</strain>
    </source>
</reference>
<keyword evidence="1" id="KW-0812">Transmembrane</keyword>
<dbReference type="Proteomes" id="UP000054166">
    <property type="component" value="Unassembled WGS sequence"/>
</dbReference>
<dbReference type="AlphaFoldDB" id="A0A0C3C1C9"/>
<dbReference type="STRING" id="765440.A0A0C3C1C9"/>
<proteinExistence type="predicted"/>
<dbReference type="GO" id="GO:0016413">
    <property type="term" value="F:O-acetyltransferase activity"/>
    <property type="evidence" value="ECO:0007669"/>
    <property type="project" value="InterPro"/>
</dbReference>
<dbReference type="HOGENOM" id="CLU_039311_0_0_1"/>
<evidence type="ECO:0000256" key="1">
    <source>
        <dbReference type="SAM" id="Phobius"/>
    </source>
</evidence>
<dbReference type="PANTHER" id="PTHR32285:SF213">
    <property type="entry name" value="PROTEIN TRICHOME BIREFRINGENCE-LIKE 11"/>
    <property type="match status" value="1"/>
</dbReference>
<dbReference type="InParanoid" id="A0A0C3C1C9"/>
<keyword evidence="1" id="KW-0472">Membrane</keyword>
<dbReference type="OrthoDB" id="630188at2759"/>
<reference evidence="3" key="2">
    <citation type="submission" date="2015-01" db="EMBL/GenBank/DDBJ databases">
        <title>Evolutionary Origins and Diversification of the Mycorrhizal Mutualists.</title>
        <authorList>
            <consortium name="DOE Joint Genome Institute"/>
            <consortium name="Mycorrhizal Genomics Consortium"/>
            <person name="Kohler A."/>
            <person name="Kuo A."/>
            <person name="Nagy L.G."/>
            <person name="Floudas D."/>
            <person name="Copeland A."/>
            <person name="Barry K.W."/>
            <person name="Cichocki N."/>
            <person name="Veneault-Fourrey C."/>
            <person name="LaButti K."/>
            <person name="Lindquist E.A."/>
            <person name="Lipzen A."/>
            <person name="Lundell T."/>
            <person name="Morin E."/>
            <person name="Murat C."/>
            <person name="Riley R."/>
            <person name="Ohm R."/>
            <person name="Sun H."/>
            <person name="Tunlid A."/>
            <person name="Henrissat B."/>
            <person name="Grigoriev I.V."/>
            <person name="Hibbett D.S."/>
            <person name="Martin F."/>
        </authorList>
    </citation>
    <scope>NUCLEOTIDE SEQUENCE [LARGE SCALE GENOMIC DNA]</scope>
    <source>
        <strain evidence="3">F 1598</strain>
    </source>
</reference>
<dbReference type="PANTHER" id="PTHR32285">
    <property type="entry name" value="PROTEIN TRICHOME BIREFRINGENCE-LIKE 9-RELATED"/>
    <property type="match status" value="1"/>
</dbReference>
<dbReference type="InterPro" id="IPR029962">
    <property type="entry name" value="TBL"/>
</dbReference>
<dbReference type="GO" id="GO:0005794">
    <property type="term" value="C:Golgi apparatus"/>
    <property type="evidence" value="ECO:0007669"/>
    <property type="project" value="TreeGrafter"/>
</dbReference>
<sequence length="448" mass="51635">MGFLPINPRSLTVRLISLGAILLCMLALFAYSSQSSYTFRFRDFSTFSQRRRSSCPPNAWDSGQWVYKPHTNLTSMTKKEDALEFAGLDGCASDREFFWHLASDVKEQWGRWPKVASYVWKPADNCDVRPLDGSAMIKDMVEQGGWLLLGDSITEGHFFSISCILYPHVRATPNYTENPYFDRAWPQNLYLNPSSPLISTLSLPPNFSIEHTPLVTFRRVDLLLNKTELVDLHKELYNPPDTFELFSDERFWSLSPKEYMPIFLTPLPEANYGTLIASTGGHWTTTLLNGYRDDSKKNSGYGIEGVLEFFNHAMKKWATDVQEALDAHQSNRNNAGHKTSRRVVVRAYLPGHEDCHNILEPWTHWHKPKWDWYNWSWIKDFNKNFQRVLSAPAYPDIFYLPIDTPALLRPDAHASGDCLHIMTGAGVMEGWSHYIWHFVSRELAGRIR</sequence>
<evidence type="ECO:0000313" key="2">
    <source>
        <dbReference type="EMBL" id="KIM83412.1"/>
    </source>
</evidence>
<organism evidence="2 3">
    <name type="scientific">Piloderma croceum (strain F 1598)</name>
    <dbReference type="NCBI Taxonomy" id="765440"/>
    <lineage>
        <taxon>Eukaryota</taxon>
        <taxon>Fungi</taxon>
        <taxon>Dikarya</taxon>
        <taxon>Basidiomycota</taxon>
        <taxon>Agaricomycotina</taxon>
        <taxon>Agaricomycetes</taxon>
        <taxon>Agaricomycetidae</taxon>
        <taxon>Atheliales</taxon>
        <taxon>Atheliaceae</taxon>
        <taxon>Piloderma</taxon>
    </lineage>
</organism>
<keyword evidence="3" id="KW-1185">Reference proteome</keyword>
<protein>
    <submittedName>
        <fullName evidence="2">Uncharacterized protein</fullName>
    </submittedName>
</protein>